<proteinExistence type="predicted"/>
<dbReference type="InParanoid" id="D7T3Y6"/>
<name>D7T3Y6_VITVI</name>
<evidence type="ECO:0000313" key="3">
    <source>
        <dbReference type="Proteomes" id="UP000009183"/>
    </source>
</evidence>
<dbReference type="Proteomes" id="UP000009183">
    <property type="component" value="Chromosome 9"/>
</dbReference>
<dbReference type="EMBL" id="FN595513">
    <property type="protein sequence ID" value="CBI25218.3"/>
    <property type="molecule type" value="Genomic_DNA"/>
</dbReference>
<gene>
    <name evidence="2" type="ordered locus">VIT_09s0018g01030</name>
</gene>
<keyword evidence="1" id="KW-0812">Transmembrane</keyword>
<accession>D7T3Y6</accession>
<protein>
    <submittedName>
        <fullName evidence="2">Uncharacterized protein</fullName>
    </submittedName>
</protein>
<keyword evidence="1" id="KW-1133">Transmembrane helix</keyword>
<keyword evidence="3" id="KW-1185">Reference proteome</keyword>
<reference evidence="3" key="1">
    <citation type="journal article" date="2007" name="Nature">
        <title>The grapevine genome sequence suggests ancestral hexaploidization in major angiosperm phyla.</title>
        <authorList>
            <consortium name="The French-Italian Public Consortium for Grapevine Genome Characterization."/>
            <person name="Jaillon O."/>
            <person name="Aury J.-M."/>
            <person name="Noel B."/>
            <person name="Policriti A."/>
            <person name="Clepet C."/>
            <person name="Casagrande A."/>
            <person name="Choisne N."/>
            <person name="Aubourg S."/>
            <person name="Vitulo N."/>
            <person name="Jubin C."/>
            <person name="Vezzi A."/>
            <person name="Legeai F."/>
            <person name="Hugueney P."/>
            <person name="Dasilva C."/>
            <person name="Horner D."/>
            <person name="Mica E."/>
            <person name="Jublot D."/>
            <person name="Poulain J."/>
            <person name="Bruyere C."/>
            <person name="Billault A."/>
            <person name="Segurens B."/>
            <person name="Gouyvenoux M."/>
            <person name="Ugarte E."/>
            <person name="Cattonaro F."/>
            <person name="Anthouard V."/>
            <person name="Vico V."/>
            <person name="Del Fabbro C."/>
            <person name="Alaux M."/>
            <person name="Di Gaspero G."/>
            <person name="Dumas V."/>
            <person name="Felice N."/>
            <person name="Paillard S."/>
            <person name="Juman I."/>
            <person name="Moroldo M."/>
            <person name="Scalabrin S."/>
            <person name="Canaguier A."/>
            <person name="Le Clainche I."/>
            <person name="Malacrida G."/>
            <person name="Durand E."/>
            <person name="Pesole G."/>
            <person name="Laucou V."/>
            <person name="Chatelet P."/>
            <person name="Merdinoglu D."/>
            <person name="Delledonne M."/>
            <person name="Pezzotti M."/>
            <person name="Lecharny A."/>
            <person name="Scarpelli C."/>
            <person name="Artiguenave F."/>
            <person name="Pe M.E."/>
            <person name="Valle G."/>
            <person name="Morgante M."/>
            <person name="Caboche M."/>
            <person name="Adam-Blondon A.-F."/>
            <person name="Weissenbach J."/>
            <person name="Quetier F."/>
            <person name="Wincker P."/>
        </authorList>
    </citation>
    <scope>NUCLEOTIDE SEQUENCE [LARGE SCALE GENOMIC DNA]</scope>
    <source>
        <strain evidence="3">cv. Pinot noir / PN40024</strain>
    </source>
</reference>
<organism evidence="2 3">
    <name type="scientific">Vitis vinifera</name>
    <name type="common">Grape</name>
    <dbReference type="NCBI Taxonomy" id="29760"/>
    <lineage>
        <taxon>Eukaryota</taxon>
        <taxon>Viridiplantae</taxon>
        <taxon>Streptophyta</taxon>
        <taxon>Embryophyta</taxon>
        <taxon>Tracheophyta</taxon>
        <taxon>Spermatophyta</taxon>
        <taxon>Magnoliopsida</taxon>
        <taxon>eudicotyledons</taxon>
        <taxon>Gunneridae</taxon>
        <taxon>Pentapetalae</taxon>
        <taxon>rosids</taxon>
        <taxon>Vitales</taxon>
        <taxon>Vitaceae</taxon>
        <taxon>Viteae</taxon>
        <taxon>Vitis</taxon>
    </lineage>
</organism>
<evidence type="ECO:0000256" key="1">
    <source>
        <dbReference type="SAM" id="Phobius"/>
    </source>
</evidence>
<dbReference type="AlphaFoldDB" id="D7T3Y6"/>
<dbReference type="HOGENOM" id="CLU_2214819_0_0_1"/>
<keyword evidence="1" id="KW-0472">Membrane</keyword>
<evidence type="ECO:0000313" key="2">
    <source>
        <dbReference type="EMBL" id="CBI25218.3"/>
    </source>
</evidence>
<dbReference type="PaxDb" id="29760-VIT_09s0018g01030.t01"/>
<feature type="transmembrane region" description="Helical" evidence="1">
    <location>
        <begin position="71"/>
        <end position="90"/>
    </location>
</feature>
<sequence>MGLFDCPDIQYICWKFSSSFSDEVGKIDLSLNFPFLTCQFEFSLWYVRWIILLCRFKVITMRLLQTWCKQVFFFLFSWMGLCPFVLPMSLCSELFNLSSLLRKRMWT</sequence>